<evidence type="ECO:0008006" key="3">
    <source>
        <dbReference type="Google" id="ProtNLM"/>
    </source>
</evidence>
<dbReference type="RefSeq" id="WP_217066073.1">
    <property type="nucleotide sequence ID" value="NZ_JAHQCS010000088.1"/>
</dbReference>
<evidence type="ECO:0000313" key="2">
    <source>
        <dbReference type="Proteomes" id="UP000784880"/>
    </source>
</evidence>
<accession>A0ABS6JE49</accession>
<dbReference type="EMBL" id="JAHQCS010000088">
    <property type="protein sequence ID" value="MBU9711944.1"/>
    <property type="molecule type" value="Genomic_DNA"/>
</dbReference>
<comment type="caution">
    <text evidence="1">The sequence shown here is derived from an EMBL/GenBank/DDBJ whole genome shotgun (WGS) entry which is preliminary data.</text>
</comment>
<gene>
    <name evidence="1" type="ORF">KS419_09360</name>
</gene>
<organism evidence="1 2">
    <name type="scientific">Evansella tamaricis</name>
    <dbReference type="NCBI Taxonomy" id="2069301"/>
    <lineage>
        <taxon>Bacteria</taxon>
        <taxon>Bacillati</taxon>
        <taxon>Bacillota</taxon>
        <taxon>Bacilli</taxon>
        <taxon>Bacillales</taxon>
        <taxon>Bacillaceae</taxon>
        <taxon>Evansella</taxon>
    </lineage>
</organism>
<protein>
    <recommendedName>
        <fullName evidence="3">Sensor histidine kinase</fullName>
    </recommendedName>
</protein>
<keyword evidence="2" id="KW-1185">Reference proteome</keyword>
<name>A0ABS6JE49_9BACI</name>
<sequence>MKYLKMRNKLISMFILTGLLPLLVLSIYLHNQIEDQMVSDALSENATFFDLKRGIIADFYSERMGDGIVISNIPDVYEGLEIYENYGVHSREWQEDYRDLDHVLHTAVEQYEFLDI</sequence>
<reference evidence="1 2" key="1">
    <citation type="submission" date="2021-06" db="EMBL/GenBank/DDBJ databases">
        <title>Bacillus sp. RD4P76, an endophyte from a halophyte.</title>
        <authorList>
            <person name="Sun J.-Q."/>
        </authorList>
    </citation>
    <scope>NUCLEOTIDE SEQUENCE [LARGE SCALE GENOMIC DNA]</scope>
    <source>
        <strain evidence="1 2">CGMCC 1.15917</strain>
    </source>
</reference>
<proteinExistence type="predicted"/>
<dbReference type="Proteomes" id="UP000784880">
    <property type="component" value="Unassembled WGS sequence"/>
</dbReference>
<evidence type="ECO:0000313" key="1">
    <source>
        <dbReference type="EMBL" id="MBU9711944.1"/>
    </source>
</evidence>